<gene>
    <name evidence="2" type="ORF">BJ970_003605</name>
</gene>
<reference evidence="2 3" key="1">
    <citation type="submission" date="2020-08" db="EMBL/GenBank/DDBJ databases">
        <title>Sequencing the genomes of 1000 actinobacteria strains.</title>
        <authorList>
            <person name="Klenk H.-P."/>
        </authorList>
    </citation>
    <scope>NUCLEOTIDE SEQUENCE [LARGE SCALE GENOMIC DNA]</scope>
    <source>
        <strain evidence="2 3">DSM 45584</strain>
    </source>
</reference>
<dbReference type="AlphaFoldDB" id="A0A840Q8K4"/>
<evidence type="ECO:0000313" key="2">
    <source>
        <dbReference type="EMBL" id="MBB5156071.1"/>
    </source>
</evidence>
<comment type="caution">
    <text evidence="2">The sequence shown here is derived from an EMBL/GenBank/DDBJ whole genome shotgun (WGS) entry which is preliminary data.</text>
</comment>
<protein>
    <submittedName>
        <fullName evidence="2">Uncharacterized protein</fullName>
    </submittedName>
</protein>
<feature type="compositionally biased region" description="Basic and acidic residues" evidence="1">
    <location>
        <begin position="41"/>
        <end position="53"/>
    </location>
</feature>
<sequence length="53" mass="5727">MGSGSVTVTLLAAAQRASRSMSRFCRAGVPGSTTGMNQSRQVREVNDRHGKRY</sequence>
<name>A0A840Q8K4_9PSEU</name>
<evidence type="ECO:0000313" key="3">
    <source>
        <dbReference type="Proteomes" id="UP000584374"/>
    </source>
</evidence>
<dbReference type="Proteomes" id="UP000584374">
    <property type="component" value="Unassembled WGS sequence"/>
</dbReference>
<keyword evidence="3" id="KW-1185">Reference proteome</keyword>
<dbReference type="EMBL" id="JACHIW010000001">
    <property type="protein sequence ID" value="MBB5156071.1"/>
    <property type="molecule type" value="Genomic_DNA"/>
</dbReference>
<feature type="region of interest" description="Disordered" evidence="1">
    <location>
        <begin position="28"/>
        <end position="53"/>
    </location>
</feature>
<proteinExistence type="predicted"/>
<accession>A0A840Q8K4</accession>
<feature type="compositionally biased region" description="Polar residues" evidence="1">
    <location>
        <begin position="31"/>
        <end position="40"/>
    </location>
</feature>
<organism evidence="2 3">
    <name type="scientific">Saccharopolyspora phatthalungensis</name>
    <dbReference type="NCBI Taxonomy" id="664693"/>
    <lineage>
        <taxon>Bacteria</taxon>
        <taxon>Bacillati</taxon>
        <taxon>Actinomycetota</taxon>
        <taxon>Actinomycetes</taxon>
        <taxon>Pseudonocardiales</taxon>
        <taxon>Pseudonocardiaceae</taxon>
        <taxon>Saccharopolyspora</taxon>
    </lineage>
</organism>
<evidence type="ECO:0000256" key="1">
    <source>
        <dbReference type="SAM" id="MobiDB-lite"/>
    </source>
</evidence>